<feature type="region of interest" description="Disordered" evidence="1">
    <location>
        <begin position="185"/>
        <end position="204"/>
    </location>
</feature>
<dbReference type="EMBL" id="VCGU01000011">
    <property type="protein sequence ID" value="TRY67276.1"/>
    <property type="molecule type" value="Genomic_DNA"/>
</dbReference>
<sequence length="254" mass="29039">MNDLHTYTQLRINHYGKQIQVIYTSGQVYVIQRGGRQRLRQMNESQFSIRGITQEETKYHHLVASLDQDTACRVVATLQSPPVDQPYSKLKEQLVKTFTLSKHERAQRLLHLPPLGDRKPSELMDLMLALYGSAEPDFLFRALFLEKLLEDICCHLMHLDDNGCRNLALRADSFMVARKLHSEVHAVSRPSSGPTKKKLNKPTGKGSLCKYHSRYGDKAYYCVSPCLYQKPRVSEVFHTSDPSMEAGNEFAGRQ</sequence>
<dbReference type="OMA" id="LEDICCH"/>
<comment type="caution">
    <text evidence="3">The sequence shown here is derived from an EMBL/GenBank/DDBJ whole genome shotgun (WGS) entry which is preliminary data.</text>
</comment>
<dbReference type="PANTHER" id="PTHR33327">
    <property type="entry name" value="ENDONUCLEASE"/>
    <property type="match status" value="1"/>
</dbReference>
<dbReference type="Pfam" id="PF23055">
    <property type="entry name" value="DUF7041"/>
    <property type="match status" value="1"/>
</dbReference>
<evidence type="ECO:0000313" key="4">
    <source>
        <dbReference type="Proteomes" id="UP000318571"/>
    </source>
</evidence>
<reference evidence="3 4" key="1">
    <citation type="journal article" date="2018" name="Nat. Ecol. Evol.">
        <title>Genomic signatures of mitonuclear coevolution across populations of Tigriopus californicus.</title>
        <authorList>
            <person name="Barreto F.S."/>
            <person name="Watson E.T."/>
            <person name="Lima T.G."/>
            <person name="Willett C.S."/>
            <person name="Edmands S."/>
            <person name="Li W."/>
            <person name="Burton R.S."/>
        </authorList>
    </citation>
    <scope>NUCLEOTIDE SEQUENCE [LARGE SCALE GENOMIC DNA]</scope>
    <source>
        <strain evidence="3 4">San Diego</strain>
    </source>
</reference>
<accession>A0A553NPC2</accession>
<dbReference type="STRING" id="6832.A0A553NPC2"/>
<dbReference type="AlphaFoldDB" id="A0A553NPC2"/>
<dbReference type="InterPro" id="IPR055469">
    <property type="entry name" value="DUF7041"/>
</dbReference>
<feature type="domain" description="DUF7041" evidence="2">
    <location>
        <begin position="43"/>
        <end position="110"/>
    </location>
</feature>
<evidence type="ECO:0000259" key="2">
    <source>
        <dbReference type="Pfam" id="PF23055"/>
    </source>
</evidence>
<organism evidence="3 4">
    <name type="scientific">Tigriopus californicus</name>
    <name type="common">Marine copepod</name>
    <dbReference type="NCBI Taxonomy" id="6832"/>
    <lineage>
        <taxon>Eukaryota</taxon>
        <taxon>Metazoa</taxon>
        <taxon>Ecdysozoa</taxon>
        <taxon>Arthropoda</taxon>
        <taxon>Crustacea</taxon>
        <taxon>Multicrustacea</taxon>
        <taxon>Hexanauplia</taxon>
        <taxon>Copepoda</taxon>
        <taxon>Harpacticoida</taxon>
        <taxon>Harpacticidae</taxon>
        <taxon>Tigriopus</taxon>
    </lineage>
</organism>
<proteinExistence type="predicted"/>
<evidence type="ECO:0000313" key="3">
    <source>
        <dbReference type="EMBL" id="TRY67276.1"/>
    </source>
</evidence>
<protein>
    <recommendedName>
        <fullName evidence="2">DUF7041 domain-containing protein</fullName>
    </recommendedName>
</protein>
<dbReference type="Proteomes" id="UP000318571">
    <property type="component" value="Chromosome 4"/>
</dbReference>
<keyword evidence="4" id="KW-1185">Reference proteome</keyword>
<evidence type="ECO:0000256" key="1">
    <source>
        <dbReference type="SAM" id="MobiDB-lite"/>
    </source>
</evidence>
<dbReference type="PANTHER" id="PTHR33327:SF3">
    <property type="entry name" value="RNA-DIRECTED DNA POLYMERASE"/>
    <property type="match status" value="1"/>
</dbReference>
<name>A0A553NPC2_TIGCA</name>
<gene>
    <name evidence="3" type="ORF">TCAL_14661</name>
</gene>